<evidence type="ECO:0000313" key="1">
    <source>
        <dbReference type="EMBL" id="TJZ71712.1"/>
    </source>
</evidence>
<evidence type="ECO:0000313" key="2">
    <source>
        <dbReference type="Proteomes" id="UP000310016"/>
    </source>
</evidence>
<comment type="caution">
    <text evidence="1">The sequence shown here is derived from an EMBL/GenBank/DDBJ whole genome shotgun (WGS) entry which is preliminary data.</text>
</comment>
<dbReference type="OrthoDB" id="8590207at2"/>
<accession>A0A4U0PVZ1</accession>
<protein>
    <submittedName>
        <fullName evidence="1">Uncharacterized protein</fullName>
    </submittedName>
</protein>
<proteinExistence type="predicted"/>
<keyword evidence="2" id="KW-1185">Reference proteome</keyword>
<reference evidence="1 2" key="1">
    <citation type="submission" date="2019-04" db="EMBL/GenBank/DDBJ databases">
        <title>Chitiniphilus eburnea sp. nov., a novel chitinolytic bacterium isolated from aquaculture sludge.</title>
        <authorList>
            <person name="Sheng M."/>
        </authorList>
    </citation>
    <scope>NUCLEOTIDE SEQUENCE [LARGE SCALE GENOMIC DNA]</scope>
    <source>
        <strain evidence="1 2">HX-2-15</strain>
    </source>
</reference>
<dbReference type="AlphaFoldDB" id="A0A4U0PVZ1"/>
<dbReference type="EMBL" id="SUMF01000016">
    <property type="protein sequence ID" value="TJZ71712.1"/>
    <property type="molecule type" value="Genomic_DNA"/>
</dbReference>
<dbReference type="Proteomes" id="UP000310016">
    <property type="component" value="Unassembled WGS sequence"/>
</dbReference>
<sequence>MLVASATAYAQRLLPPQGQLGELKAYSPAAVKIDNKQYTAAPGLRIYSTQNTLVMPGAVPLKVQVWYQLESSTGFIWRIWVLDAAEYELLKSRAKPTPTPRPTPTPTPTN</sequence>
<gene>
    <name evidence="1" type="ORF">FAZ21_13475</name>
</gene>
<organism evidence="1 2">
    <name type="scientific">Chitiniphilus eburneus</name>
    <dbReference type="NCBI Taxonomy" id="2571148"/>
    <lineage>
        <taxon>Bacteria</taxon>
        <taxon>Pseudomonadati</taxon>
        <taxon>Pseudomonadota</taxon>
        <taxon>Betaproteobacteria</taxon>
        <taxon>Neisseriales</taxon>
        <taxon>Chitinibacteraceae</taxon>
        <taxon>Chitiniphilus</taxon>
    </lineage>
</organism>
<name>A0A4U0PVZ1_9NEIS</name>
<dbReference type="RefSeq" id="WP_136773960.1">
    <property type="nucleotide sequence ID" value="NZ_SUMF01000016.1"/>
</dbReference>